<dbReference type="Pfam" id="PF01527">
    <property type="entry name" value="HTH_Tnp_1"/>
    <property type="match status" value="1"/>
</dbReference>
<dbReference type="SUPFAM" id="SSF46689">
    <property type="entry name" value="Homeodomain-like"/>
    <property type="match status" value="1"/>
</dbReference>
<evidence type="ECO:0000256" key="1">
    <source>
        <dbReference type="SAM" id="Coils"/>
    </source>
</evidence>
<dbReference type="GO" id="GO:0004803">
    <property type="term" value="F:transposase activity"/>
    <property type="evidence" value="ECO:0007669"/>
    <property type="project" value="InterPro"/>
</dbReference>
<gene>
    <name evidence="3" type="ORF">DES43_11299</name>
</gene>
<dbReference type="EMBL" id="SNZF01000012">
    <property type="protein sequence ID" value="TDR34887.1"/>
    <property type="molecule type" value="Genomic_DNA"/>
</dbReference>
<evidence type="ECO:0000313" key="4">
    <source>
        <dbReference type="Proteomes" id="UP000294958"/>
    </source>
</evidence>
<organism evidence="3 4">
    <name type="scientific">Aquamicrobium defluvii</name>
    <dbReference type="NCBI Taxonomy" id="69279"/>
    <lineage>
        <taxon>Bacteria</taxon>
        <taxon>Pseudomonadati</taxon>
        <taxon>Pseudomonadota</taxon>
        <taxon>Alphaproteobacteria</taxon>
        <taxon>Hyphomicrobiales</taxon>
        <taxon>Phyllobacteriaceae</taxon>
        <taxon>Aquamicrobium</taxon>
    </lineage>
</organism>
<evidence type="ECO:0000313" key="3">
    <source>
        <dbReference type="EMBL" id="TDR34887.1"/>
    </source>
</evidence>
<dbReference type="InterPro" id="IPR002514">
    <property type="entry name" value="Transposase_8"/>
</dbReference>
<dbReference type="AlphaFoldDB" id="A0A4R6YF32"/>
<dbReference type="GO" id="GO:0006313">
    <property type="term" value="P:DNA transposition"/>
    <property type="evidence" value="ECO:0007669"/>
    <property type="project" value="InterPro"/>
</dbReference>
<dbReference type="Proteomes" id="UP000294958">
    <property type="component" value="Unassembled WGS sequence"/>
</dbReference>
<dbReference type="GO" id="GO:0003677">
    <property type="term" value="F:DNA binding"/>
    <property type="evidence" value="ECO:0007669"/>
    <property type="project" value="InterPro"/>
</dbReference>
<proteinExistence type="predicted"/>
<name>A0A4R6YF32_9HYPH</name>
<keyword evidence="4" id="KW-1185">Reference proteome</keyword>
<evidence type="ECO:0000256" key="2">
    <source>
        <dbReference type="SAM" id="MobiDB-lite"/>
    </source>
</evidence>
<feature type="region of interest" description="Disordered" evidence="2">
    <location>
        <begin position="1"/>
        <end position="87"/>
    </location>
</feature>
<feature type="coiled-coil region" evidence="1">
    <location>
        <begin position="131"/>
        <end position="169"/>
    </location>
</feature>
<comment type="caution">
    <text evidence="3">The sequence shown here is derived from an EMBL/GenBank/DDBJ whole genome shotgun (WGS) entry which is preliminary data.</text>
</comment>
<sequence length="170" mass="18498">MADPQEVEAVPVVTEEPAKVEAPEPEQGATRQKRAKAGKPKADKTKAAPAPSTRKSKVKEIAKPTAAPAAVVHGKRKAYSEKERTQKLTQIDRSVGRGESIRNAVKQAGISEQTYYHWKKAATSAPAAASMGGELQNLLALEKENERLKKQLAEQLRQENAQLKRKLGLA</sequence>
<accession>A0A4R6YF32</accession>
<dbReference type="OrthoDB" id="8453701at2"/>
<dbReference type="RefSeq" id="WP_133675252.1">
    <property type="nucleotide sequence ID" value="NZ_SNZF01000012.1"/>
</dbReference>
<protein>
    <submittedName>
        <fullName evidence="3">Putative transposase</fullName>
    </submittedName>
</protein>
<reference evidence="3 4" key="1">
    <citation type="submission" date="2019-03" db="EMBL/GenBank/DDBJ databases">
        <title>Genomic Encyclopedia of Type Strains, Phase IV (KMG-IV): sequencing the most valuable type-strain genomes for metagenomic binning, comparative biology and taxonomic classification.</title>
        <authorList>
            <person name="Goeker M."/>
        </authorList>
    </citation>
    <scope>NUCLEOTIDE SEQUENCE [LARGE SCALE GENOMIC DNA]</scope>
    <source>
        <strain evidence="3 4">DSM 11603</strain>
    </source>
</reference>
<keyword evidence="1" id="KW-0175">Coiled coil</keyword>
<dbReference type="InterPro" id="IPR009057">
    <property type="entry name" value="Homeodomain-like_sf"/>
</dbReference>